<dbReference type="EMBL" id="JACSDZ010000001">
    <property type="protein sequence ID" value="KAF7419156.1"/>
    <property type="molecule type" value="Genomic_DNA"/>
</dbReference>
<evidence type="ECO:0000313" key="3">
    <source>
        <dbReference type="Proteomes" id="UP000617340"/>
    </source>
</evidence>
<accession>A0A834NW69</accession>
<protein>
    <submittedName>
        <fullName evidence="2">Uncharacterized protein</fullName>
    </submittedName>
</protein>
<feature type="region of interest" description="Disordered" evidence="1">
    <location>
        <begin position="92"/>
        <end position="118"/>
    </location>
</feature>
<name>A0A834NW69_VESGE</name>
<organism evidence="2 3">
    <name type="scientific">Vespula germanica</name>
    <name type="common">German yellow jacket</name>
    <name type="synonym">Paravespula germanica</name>
    <dbReference type="NCBI Taxonomy" id="30212"/>
    <lineage>
        <taxon>Eukaryota</taxon>
        <taxon>Metazoa</taxon>
        <taxon>Ecdysozoa</taxon>
        <taxon>Arthropoda</taxon>
        <taxon>Hexapoda</taxon>
        <taxon>Insecta</taxon>
        <taxon>Pterygota</taxon>
        <taxon>Neoptera</taxon>
        <taxon>Endopterygota</taxon>
        <taxon>Hymenoptera</taxon>
        <taxon>Apocrita</taxon>
        <taxon>Aculeata</taxon>
        <taxon>Vespoidea</taxon>
        <taxon>Vespidae</taxon>
        <taxon>Vespinae</taxon>
        <taxon>Vespula</taxon>
    </lineage>
</organism>
<evidence type="ECO:0000256" key="1">
    <source>
        <dbReference type="SAM" id="MobiDB-lite"/>
    </source>
</evidence>
<feature type="compositionally biased region" description="Basic and acidic residues" evidence="1">
    <location>
        <begin position="107"/>
        <end position="116"/>
    </location>
</feature>
<reference evidence="2" key="1">
    <citation type="journal article" date="2020" name="G3 (Bethesda)">
        <title>High-Quality Assemblies for Three Invasive Social Wasps from the &lt;i&gt;Vespula&lt;/i&gt; Genus.</title>
        <authorList>
            <person name="Harrop T.W.R."/>
            <person name="Guhlin J."/>
            <person name="McLaughlin G.M."/>
            <person name="Permina E."/>
            <person name="Stockwell P."/>
            <person name="Gilligan J."/>
            <person name="Le Lec M.F."/>
            <person name="Gruber M.A.M."/>
            <person name="Quinn O."/>
            <person name="Lovegrove M."/>
            <person name="Duncan E.J."/>
            <person name="Remnant E.J."/>
            <person name="Van Eeckhoven J."/>
            <person name="Graham B."/>
            <person name="Knapp R.A."/>
            <person name="Langford K.W."/>
            <person name="Kronenberg Z."/>
            <person name="Press M.O."/>
            <person name="Eacker S.M."/>
            <person name="Wilson-Rankin E.E."/>
            <person name="Purcell J."/>
            <person name="Lester P.J."/>
            <person name="Dearden P.K."/>
        </authorList>
    </citation>
    <scope>NUCLEOTIDE SEQUENCE</scope>
    <source>
        <strain evidence="2">Linc-1</strain>
    </source>
</reference>
<sequence length="186" mass="20920">MKERNRDLVRSSMRELARNHVLPQRIGGLIAELISRYSPVKAAFDVGGKPFPAERRKVASPERVSVVPYISLLSSFSPSIDRNHLKCLHCRDRRNNGKPRRNSSEQLHPRKLELSRRATGPRFQVSESSVGLSDRRFNLMKIRSKSGQTRLTVEKYASKKIGEVLPAASDLARISILDFASSTPAT</sequence>
<proteinExistence type="predicted"/>
<keyword evidence="3" id="KW-1185">Reference proteome</keyword>
<gene>
    <name evidence="2" type="ORF">HZH68_001809</name>
</gene>
<evidence type="ECO:0000313" key="2">
    <source>
        <dbReference type="EMBL" id="KAF7419156.1"/>
    </source>
</evidence>
<dbReference type="AlphaFoldDB" id="A0A834NW69"/>
<dbReference type="Proteomes" id="UP000617340">
    <property type="component" value="Unassembled WGS sequence"/>
</dbReference>
<comment type="caution">
    <text evidence="2">The sequence shown here is derived from an EMBL/GenBank/DDBJ whole genome shotgun (WGS) entry which is preliminary data.</text>
</comment>